<gene>
    <name evidence="7" type="ORF">H6G24_25005</name>
</gene>
<dbReference type="InterPro" id="IPR038765">
    <property type="entry name" value="Papain-like_cys_pep_sf"/>
</dbReference>
<sequence length="843" mass="92016">MTFDISDNTLNTALNINLNSNPQTFNNLVGLSDPNDFYRFNLSSRSSFSLSLDKLLADANVQIIRDYNLNGVVDTGEIITGCYTTGTAPESLKTSLESGTYFIRVYSAKGDTKYNLSVSAQVINSIPNNLQFNLNNTSLKSTDTLSINNAWVYDDNGVGNIARVDFRIKKSDGTFVNVADVMSFTPSTTDNRWGSFNYSLSLSNLTLANGKYSLSALAYDKSGAKSNLVEQTFSFSNNIAPTQLQFNLNNTNLKSTDTLSINGGSVYDANGVTDISRVDFRIKKSDGTFVDVVDVVSFTPSTNDNRLGSFNYSLSLSNLTLANGKYSLSALAYDKSGAKSNLVEREFSFTNNIAPTQLQFNLNNISLKPTDTLSINSGLVYDANGVTDISRVDFRIKKSDGTFVDVVDVVSFTPSTNDNRLGSFNYSLSLSNLNLANGKYSLSALAYDKSGAKSDVVEREFTIQITSDWFSQNLIDKQIIDLTRLRAADNKLSRQDMIDIFRDARDGGLIDSNELQDLRKIVSESSRFNIDDHVRVLSNKVINSDVANKNYKGSALGNLYAGSSATQMDRLIDKWFLGGDRPTAPTGFTMTYQQASGSLFGSDGTFNYQDVKQGFLGDCYFLASLGATARQQPSAITNMFIDNGDGTFTVRFYGQYNGKVTTASDYVTVDRWLPTNVSGEGYTGQRFAKYDNLNLGLWVALAEKAYAQFAESGLSQRDSNANSYGSIEGGWGYRVMPSLTGISGGYYADTSWSNTGTRSGAFLSLSQIATMLTTGKAMTADTISNPGLNIVGGHEYTIISADTTNGTLTLYNPWGVTRQGETNGVLTLSYNDFRNNFLIINAA</sequence>
<evidence type="ECO:0000313" key="7">
    <source>
        <dbReference type="EMBL" id="MBD2198702.1"/>
    </source>
</evidence>
<evidence type="ECO:0000256" key="4">
    <source>
        <dbReference type="ARBA" id="ARBA00022807"/>
    </source>
</evidence>
<evidence type="ECO:0000259" key="6">
    <source>
        <dbReference type="PROSITE" id="PS50203"/>
    </source>
</evidence>
<evidence type="ECO:0000256" key="5">
    <source>
        <dbReference type="PROSITE-ProRule" id="PRU00239"/>
    </source>
</evidence>
<dbReference type="SUPFAM" id="SSF89260">
    <property type="entry name" value="Collagen-binding domain"/>
    <property type="match status" value="1"/>
</dbReference>
<dbReference type="PROSITE" id="PS50203">
    <property type="entry name" value="CALPAIN_CAT"/>
    <property type="match status" value="1"/>
</dbReference>
<comment type="caution">
    <text evidence="7">The sequence shown here is derived from an EMBL/GenBank/DDBJ whole genome shotgun (WGS) entry which is preliminary data.</text>
</comment>
<dbReference type="InterPro" id="IPR013783">
    <property type="entry name" value="Ig-like_fold"/>
</dbReference>
<dbReference type="Gene3D" id="2.60.40.10">
    <property type="entry name" value="Immunoglobulins"/>
    <property type="match status" value="1"/>
</dbReference>
<dbReference type="SUPFAM" id="SSF54001">
    <property type="entry name" value="Cysteine proteinases"/>
    <property type="match status" value="1"/>
</dbReference>
<dbReference type="Pfam" id="PF04151">
    <property type="entry name" value="PPC"/>
    <property type="match status" value="1"/>
</dbReference>
<dbReference type="InterPro" id="IPR001300">
    <property type="entry name" value="Peptidase_C2_calpain_cat"/>
</dbReference>
<comment type="similarity">
    <text evidence="1">Belongs to the peptidase C2 family.</text>
</comment>
<feature type="active site" evidence="5">
    <location>
        <position position="794"/>
    </location>
</feature>
<accession>A0ABR8AF79</accession>
<proteinExistence type="inferred from homology"/>
<feature type="domain" description="Calpain catalytic" evidence="6">
    <location>
        <begin position="610"/>
        <end position="824"/>
    </location>
</feature>
<dbReference type="PANTHER" id="PTHR10183">
    <property type="entry name" value="CALPAIN"/>
    <property type="match status" value="1"/>
</dbReference>
<feature type="active site" evidence="5">
    <location>
        <position position="812"/>
    </location>
</feature>
<dbReference type="Gene3D" id="2.60.120.380">
    <property type="match status" value="1"/>
</dbReference>
<feature type="active site" evidence="5">
    <location>
        <position position="619"/>
    </location>
</feature>
<keyword evidence="4 5" id="KW-0788">Thiol protease</keyword>
<keyword evidence="8" id="KW-1185">Reference proteome</keyword>
<dbReference type="PANTHER" id="PTHR10183:SF379">
    <property type="entry name" value="CALPAIN-5"/>
    <property type="match status" value="1"/>
</dbReference>
<evidence type="ECO:0000256" key="2">
    <source>
        <dbReference type="ARBA" id="ARBA00022670"/>
    </source>
</evidence>
<name>A0ABR8AF79_9CYAN</name>
<dbReference type="Proteomes" id="UP000658514">
    <property type="component" value="Unassembled WGS sequence"/>
</dbReference>
<evidence type="ECO:0000313" key="8">
    <source>
        <dbReference type="Proteomes" id="UP000658514"/>
    </source>
</evidence>
<dbReference type="InterPro" id="IPR007280">
    <property type="entry name" value="Peptidase_C_arc/bac"/>
</dbReference>
<dbReference type="Pfam" id="PF00648">
    <property type="entry name" value="Peptidase_C2"/>
    <property type="match status" value="1"/>
</dbReference>
<dbReference type="EMBL" id="JACJQH010000045">
    <property type="protein sequence ID" value="MBD2198702.1"/>
    <property type="molecule type" value="Genomic_DNA"/>
</dbReference>
<reference evidence="7 8" key="1">
    <citation type="journal article" date="2020" name="ISME J.">
        <title>Comparative genomics reveals insights into cyanobacterial evolution and habitat adaptation.</title>
        <authorList>
            <person name="Chen M.Y."/>
            <person name="Teng W.K."/>
            <person name="Zhao L."/>
            <person name="Hu C.X."/>
            <person name="Zhou Y.K."/>
            <person name="Han B.P."/>
            <person name="Song L.R."/>
            <person name="Shu W.S."/>
        </authorList>
    </citation>
    <scope>NUCLEOTIDE SEQUENCE [LARGE SCALE GENOMIC DNA]</scope>
    <source>
        <strain evidence="7 8">FACHB-288</strain>
    </source>
</reference>
<keyword evidence="3 5" id="KW-0378">Hydrolase</keyword>
<protein>
    <submittedName>
        <fullName evidence="7">Pre-peptidase C-terminal domain-containing protein</fullName>
    </submittedName>
</protein>
<dbReference type="RefSeq" id="WP_190555628.1">
    <property type="nucleotide sequence ID" value="NZ_CAWPNO010000079.1"/>
</dbReference>
<keyword evidence="2 5" id="KW-0645">Protease</keyword>
<evidence type="ECO:0000256" key="1">
    <source>
        <dbReference type="ARBA" id="ARBA00007623"/>
    </source>
</evidence>
<dbReference type="InterPro" id="IPR022684">
    <property type="entry name" value="Calpain_cysteine_protease"/>
</dbReference>
<evidence type="ECO:0000256" key="3">
    <source>
        <dbReference type="ARBA" id="ARBA00022801"/>
    </source>
</evidence>
<organism evidence="7 8">
    <name type="scientific">Calothrix parietina FACHB-288</name>
    <dbReference type="NCBI Taxonomy" id="2692896"/>
    <lineage>
        <taxon>Bacteria</taxon>
        <taxon>Bacillati</taxon>
        <taxon>Cyanobacteriota</taxon>
        <taxon>Cyanophyceae</taxon>
        <taxon>Nostocales</taxon>
        <taxon>Calotrichaceae</taxon>
        <taxon>Calothrix</taxon>
    </lineage>
</organism>